<proteinExistence type="predicted"/>
<dbReference type="Proteomes" id="UP000738349">
    <property type="component" value="Unassembled WGS sequence"/>
</dbReference>
<comment type="caution">
    <text evidence="1">The sequence shown here is derived from an EMBL/GenBank/DDBJ whole genome shotgun (WGS) entry which is preliminary data.</text>
</comment>
<protein>
    <submittedName>
        <fullName evidence="1">Uncharacterized protein</fullName>
    </submittedName>
</protein>
<dbReference type="SUPFAM" id="SSF50494">
    <property type="entry name" value="Trypsin-like serine proteases"/>
    <property type="match status" value="1"/>
</dbReference>
<sequence>WPNSKESCGREIQTARLGWKRAWFMQGDAYQKFEQDLDPELGEILRHVDCQDAEVTIRVYMIGRSEDACRPTIMVCCVNASVRREAKKSLRNSFILKENPGFSLGSIDYPLEQLVPARRLASEASQTTVGSKPDTRLEVCATSDLANIGRLLFISDCRFDRGYTCATGGVVLRVDQNFYQLTVGHITTGPNHTQEVPSRIDPDACSFDGESESGNESDDFSVLERTMRKASMSFQSSPHVRIGMVARRSQDGSNPNLDYALVSIKRPSIPTRLNEVSLSPGLESSSLQVRQISAVGHEEKQIIAVTGSSGVLKGVLIPGATFLVTSDQRKPQKLYVVQLNGVLTDGDSGTAIVDETSGDLYGHIISGCPGTRIGYITPATEIFEDL</sequence>
<keyword evidence="2" id="KW-1185">Reference proteome</keyword>
<dbReference type="EMBL" id="JAGMUV010000005">
    <property type="protein sequence ID" value="KAH7156049.1"/>
    <property type="molecule type" value="Genomic_DNA"/>
</dbReference>
<reference evidence="1" key="1">
    <citation type="journal article" date="2021" name="Nat. Commun.">
        <title>Genetic determinants of endophytism in the Arabidopsis root mycobiome.</title>
        <authorList>
            <person name="Mesny F."/>
            <person name="Miyauchi S."/>
            <person name="Thiergart T."/>
            <person name="Pickel B."/>
            <person name="Atanasova L."/>
            <person name="Karlsson M."/>
            <person name="Huettel B."/>
            <person name="Barry K.W."/>
            <person name="Haridas S."/>
            <person name="Chen C."/>
            <person name="Bauer D."/>
            <person name="Andreopoulos W."/>
            <person name="Pangilinan J."/>
            <person name="LaButti K."/>
            <person name="Riley R."/>
            <person name="Lipzen A."/>
            <person name="Clum A."/>
            <person name="Drula E."/>
            <person name="Henrissat B."/>
            <person name="Kohler A."/>
            <person name="Grigoriev I.V."/>
            <person name="Martin F.M."/>
            <person name="Hacquard S."/>
        </authorList>
    </citation>
    <scope>NUCLEOTIDE SEQUENCE</scope>
    <source>
        <strain evidence="1">MPI-CAGE-AT-0147</strain>
    </source>
</reference>
<evidence type="ECO:0000313" key="2">
    <source>
        <dbReference type="Proteomes" id="UP000738349"/>
    </source>
</evidence>
<feature type="non-terminal residue" evidence="1">
    <location>
        <position position="1"/>
    </location>
</feature>
<feature type="non-terminal residue" evidence="1">
    <location>
        <position position="386"/>
    </location>
</feature>
<dbReference type="InterPro" id="IPR009003">
    <property type="entry name" value="Peptidase_S1_PA"/>
</dbReference>
<gene>
    <name evidence="1" type="ORF">EDB81DRAFT_606522</name>
</gene>
<organism evidence="1 2">
    <name type="scientific">Dactylonectria macrodidyma</name>
    <dbReference type="NCBI Taxonomy" id="307937"/>
    <lineage>
        <taxon>Eukaryota</taxon>
        <taxon>Fungi</taxon>
        <taxon>Dikarya</taxon>
        <taxon>Ascomycota</taxon>
        <taxon>Pezizomycotina</taxon>
        <taxon>Sordariomycetes</taxon>
        <taxon>Hypocreomycetidae</taxon>
        <taxon>Hypocreales</taxon>
        <taxon>Nectriaceae</taxon>
        <taxon>Dactylonectria</taxon>
    </lineage>
</organism>
<name>A0A9P9JDH7_9HYPO</name>
<dbReference type="OrthoDB" id="409136at2759"/>
<evidence type="ECO:0000313" key="1">
    <source>
        <dbReference type="EMBL" id="KAH7156049.1"/>
    </source>
</evidence>
<accession>A0A9P9JDH7</accession>
<dbReference type="AlphaFoldDB" id="A0A9P9JDH7"/>